<dbReference type="Gene3D" id="3.40.50.2300">
    <property type="match status" value="2"/>
</dbReference>
<dbReference type="InterPro" id="IPR025997">
    <property type="entry name" value="SBP_2_dom"/>
</dbReference>
<evidence type="ECO:0000313" key="5">
    <source>
        <dbReference type="EMBL" id="MBO0511210.1"/>
    </source>
</evidence>
<feature type="domain" description="Periplasmic binding protein" evidence="4">
    <location>
        <begin position="65"/>
        <end position="313"/>
    </location>
</feature>
<dbReference type="GO" id="GO:0030288">
    <property type="term" value="C:outer membrane-bounded periplasmic space"/>
    <property type="evidence" value="ECO:0007669"/>
    <property type="project" value="TreeGrafter"/>
</dbReference>
<dbReference type="Proteomes" id="UP000664167">
    <property type="component" value="Unassembled WGS sequence"/>
</dbReference>
<evidence type="ECO:0000256" key="1">
    <source>
        <dbReference type="ARBA" id="ARBA00004196"/>
    </source>
</evidence>
<evidence type="ECO:0000259" key="4">
    <source>
        <dbReference type="Pfam" id="PF13407"/>
    </source>
</evidence>
<comment type="subcellular location">
    <subcellularLocation>
        <location evidence="1">Cell envelope</location>
    </subcellularLocation>
</comment>
<feature type="signal peptide" evidence="3">
    <location>
        <begin position="1"/>
        <end position="24"/>
    </location>
</feature>
<dbReference type="SUPFAM" id="SSF53822">
    <property type="entry name" value="Periplasmic binding protein-like I"/>
    <property type="match status" value="1"/>
</dbReference>
<sequence length="367" mass="37321">MTVKNQVLLRTVSAAAAGTFLAAAAVGCTVKNSGGPANAAAGAATHTGGGSAELADGSGVKIALVPGGAHPYFQPWKQAGQTARSTYKLGDVTFDETAEWDQQKQNDLLSSLAARGYNAFGVFGVSPTDINSTFARLKSQGLSVASLGSCPAGGVDKADFCLSTDVELAAYKAAEAAIGEMGGKGTLVHLTGNNVDANTQLRIKGVAKAVGESGGKVRLLQTVTDIDKDLQTAQKAVSDLMAAKGKGIQGIVATAYNPAVAAAEAVQSSGSKAKVVAIDDDAKIIGSIRNGSVSATVVQNPVGQADIGSWVLGLLQTKQCTMRTPGVTVDSGSFVVTSKNIADYDTARRAKTAALKKQFAGELLNCR</sequence>
<evidence type="ECO:0000313" key="6">
    <source>
        <dbReference type="Proteomes" id="UP000664167"/>
    </source>
</evidence>
<dbReference type="InterPro" id="IPR050555">
    <property type="entry name" value="Bact_Solute-Bind_Prot2"/>
</dbReference>
<dbReference type="PANTHER" id="PTHR30036">
    <property type="entry name" value="D-XYLOSE-BINDING PERIPLASMIC PROTEIN"/>
    <property type="match status" value="1"/>
</dbReference>
<accession>A0A939F2U1</accession>
<organism evidence="5 6">
    <name type="scientific">Streptomyces beijiangensis</name>
    <dbReference type="NCBI Taxonomy" id="163361"/>
    <lineage>
        <taxon>Bacteria</taxon>
        <taxon>Bacillati</taxon>
        <taxon>Actinomycetota</taxon>
        <taxon>Actinomycetes</taxon>
        <taxon>Kitasatosporales</taxon>
        <taxon>Streptomycetaceae</taxon>
        <taxon>Streptomyces</taxon>
    </lineage>
</organism>
<keyword evidence="6" id="KW-1185">Reference proteome</keyword>
<keyword evidence="3" id="KW-0732">Signal</keyword>
<dbReference type="RefSeq" id="WP_206960621.1">
    <property type="nucleotide sequence ID" value="NZ_BAAAJJ010000004.1"/>
</dbReference>
<proteinExistence type="inferred from homology"/>
<evidence type="ECO:0000256" key="2">
    <source>
        <dbReference type="ARBA" id="ARBA00007639"/>
    </source>
</evidence>
<protein>
    <submittedName>
        <fullName evidence="5">Substrate-binding domain-containing protein</fullName>
    </submittedName>
</protein>
<dbReference type="GO" id="GO:0030246">
    <property type="term" value="F:carbohydrate binding"/>
    <property type="evidence" value="ECO:0007669"/>
    <property type="project" value="TreeGrafter"/>
</dbReference>
<evidence type="ECO:0000256" key="3">
    <source>
        <dbReference type="SAM" id="SignalP"/>
    </source>
</evidence>
<dbReference type="PROSITE" id="PS51257">
    <property type="entry name" value="PROKAR_LIPOPROTEIN"/>
    <property type="match status" value="1"/>
</dbReference>
<dbReference type="EMBL" id="JAFLRJ010000038">
    <property type="protein sequence ID" value="MBO0511210.1"/>
    <property type="molecule type" value="Genomic_DNA"/>
</dbReference>
<comment type="similarity">
    <text evidence="2">Belongs to the bacterial solute-binding protein 2 family.</text>
</comment>
<feature type="chain" id="PRO_5039436902" evidence="3">
    <location>
        <begin position="25"/>
        <end position="367"/>
    </location>
</feature>
<dbReference type="AlphaFoldDB" id="A0A939F2U1"/>
<dbReference type="PANTHER" id="PTHR30036:SF7">
    <property type="entry name" value="ABC TRANSPORTER PERIPLASMIC-BINDING PROTEIN YPHF"/>
    <property type="match status" value="1"/>
</dbReference>
<name>A0A939F2U1_9ACTN</name>
<reference evidence="5" key="1">
    <citation type="submission" date="2021-03" db="EMBL/GenBank/DDBJ databases">
        <title>Streptomyces poriferae sp. nov., a novel marine sponge-derived Actinobacteria species with anti-MRSA activity.</title>
        <authorList>
            <person name="Sandoval-Powers M."/>
            <person name="Kralova S."/>
            <person name="Nguyen G.-S."/>
            <person name="Fawwal D."/>
            <person name="Degnes K."/>
            <person name="Klinkenberg G."/>
            <person name="Sletta H."/>
            <person name="Wentzel A."/>
            <person name="Liles M.R."/>
        </authorList>
    </citation>
    <scope>NUCLEOTIDE SEQUENCE</scope>
    <source>
        <strain evidence="5">DSM 41794</strain>
    </source>
</reference>
<gene>
    <name evidence="5" type="ORF">J0695_05220</name>
</gene>
<dbReference type="InterPro" id="IPR028082">
    <property type="entry name" value="Peripla_BP_I"/>
</dbReference>
<dbReference type="Pfam" id="PF13407">
    <property type="entry name" value="Peripla_BP_4"/>
    <property type="match status" value="1"/>
</dbReference>
<comment type="caution">
    <text evidence="5">The sequence shown here is derived from an EMBL/GenBank/DDBJ whole genome shotgun (WGS) entry which is preliminary data.</text>
</comment>